<sequence>MPTAAKAIFTHCWLIGLFSLKFTLFNIFFKFSLEQTYTSICEPNGINALGMESGVIPDSALSASSSYNEQSVGPQNARFVKYVFVCLD</sequence>
<dbReference type="InterPro" id="IPR008979">
    <property type="entry name" value="Galactose-bd-like_sf"/>
</dbReference>
<protein>
    <submittedName>
        <fullName evidence="2">Uncharacterized protein</fullName>
    </submittedName>
</protein>
<keyword evidence="1" id="KW-0812">Transmembrane</keyword>
<dbReference type="Proteomes" id="UP000194236">
    <property type="component" value="Unassembled WGS sequence"/>
</dbReference>
<keyword evidence="1" id="KW-0472">Membrane</keyword>
<dbReference type="EMBL" id="MUJZ01009639">
    <property type="protein sequence ID" value="OTF82211.1"/>
    <property type="molecule type" value="Genomic_DNA"/>
</dbReference>
<accession>A0A1Y3BML5</accession>
<organism evidence="2 3">
    <name type="scientific">Euroglyphus maynei</name>
    <name type="common">Mayne's house dust mite</name>
    <dbReference type="NCBI Taxonomy" id="6958"/>
    <lineage>
        <taxon>Eukaryota</taxon>
        <taxon>Metazoa</taxon>
        <taxon>Ecdysozoa</taxon>
        <taxon>Arthropoda</taxon>
        <taxon>Chelicerata</taxon>
        <taxon>Arachnida</taxon>
        <taxon>Acari</taxon>
        <taxon>Acariformes</taxon>
        <taxon>Sarcoptiformes</taxon>
        <taxon>Astigmata</taxon>
        <taxon>Psoroptidia</taxon>
        <taxon>Analgoidea</taxon>
        <taxon>Pyroglyphidae</taxon>
        <taxon>Pyroglyphinae</taxon>
        <taxon>Euroglyphus</taxon>
    </lineage>
</organism>
<dbReference type="Gene3D" id="2.60.120.260">
    <property type="entry name" value="Galactose-binding domain-like"/>
    <property type="match status" value="1"/>
</dbReference>
<keyword evidence="1" id="KW-1133">Transmembrane helix</keyword>
<dbReference type="AlphaFoldDB" id="A0A1Y3BML5"/>
<evidence type="ECO:0000313" key="3">
    <source>
        <dbReference type="Proteomes" id="UP000194236"/>
    </source>
</evidence>
<name>A0A1Y3BML5_EURMA</name>
<gene>
    <name evidence="2" type="ORF">BLA29_009398</name>
</gene>
<dbReference type="SUPFAM" id="SSF49785">
    <property type="entry name" value="Galactose-binding domain-like"/>
    <property type="match status" value="1"/>
</dbReference>
<comment type="caution">
    <text evidence="2">The sequence shown here is derived from an EMBL/GenBank/DDBJ whole genome shotgun (WGS) entry which is preliminary data.</text>
</comment>
<keyword evidence="3" id="KW-1185">Reference proteome</keyword>
<evidence type="ECO:0000256" key="1">
    <source>
        <dbReference type="SAM" id="Phobius"/>
    </source>
</evidence>
<reference evidence="2 3" key="1">
    <citation type="submission" date="2017-03" db="EMBL/GenBank/DDBJ databases">
        <title>Genome Survey of Euroglyphus maynei.</title>
        <authorList>
            <person name="Arlian L.G."/>
            <person name="Morgan M.S."/>
            <person name="Rider S.D."/>
        </authorList>
    </citation>
    <scope>NUCLEOTIDE SEQUENCE [LARGE SCALE GENOMIC DNA]</scope>
    <source>
        <strain evidence="2">Arlian Lab</strain>
        <tissue evidence="2">Whole body</tissue>
    </source>
</reference>
<feature type="transmembrane region" description="Helical" evidence="1">
    <location>
        <begin position="12"/>
        <end position="33"/>
    </location>
</feature>
<dbReference type="OrthoDB" id="6071166at2759"/>
<evidence type="ECO:0000313" key="2">
    <source>
        <dbReference type="EMBL" id="OTF82211.1"/>
    </source>
</evidence>
<proteinExistence type="predicted"/>